<evidence type="ECO:0000259" key="4">
    <source>
        <dbReference type="Pfam" id="PF00127"/>
    </source>
</evidence>
<keyword evidence="1" id="KW-0479">Metal-binding</keyword>
<keyword evidence="3" id="KW-0732">Signal</keyword>
<proteinExistence type="predicted"/>
<accession>A0ABU9IDW4</accession>
<organism evidence="5 6">
    <name type="scientific">Aurantiacibacter gilvus</name>
    <dbReference type="NCBI Taxonomy" id="3139141"/>
    <lineage>
        <taxon>Bacteria</taxon>
        <taxon>Pseudomonadati</taxon>
        <taxon>Pseudomonadota</taxon>
        <taxon>Alphaproteobacteria</taxon>
        <taxon>Sphingomonadales</taxon>
        <taxon>Erythrobacteraceae</taxon>
        <taxon>Aurantiacibacter</taxon>
    </lineage>
</organism>
<sequence length="139" mass="14391">MARFLAVPLALLLASCATTYAITPQVAPASTDFATAQRVEVHLDNFSFEPRSISLAAGRPVVLVLINDAEGGHNFSAPAFFGDAQVAAEDAARIAGGYVEVHGGTNVELRLIPAAGGYDVDCTHLGHSVLGMSGSIVVR</sequence>
<evidence type="ECO:0000256" key="2">
    <source>
        <dbReference type="ARBA" id="ARBA00023008"/>
    </source>
</evidence>
<dbReference type="PROSITE" id="PS51257">
    <property type="entry name" value="PROKAR_LIPOPROTEIN"/>
    <property type="match status" value="1"/>
</dbReference>
<dbReference type="Gene3D" id="2.60.40.420">
    <property type="entry name" value="Cupredoxins - blue copper proteins"/>
    <property type="match status" value="1"/>
</dbReference>
<dbReference type="SUPFAM" id="SSF49503">
    <property type="entry name" value="Cupredoxins"/>
    <property type="match status" value="1"/>
</dbReference>
<dbReference type="InterPro" id="IPR000923">
    <property type="entry name" value="BlueCu_1"/>
</dbReference>
<dbReference type="EMBL" id="JBBYHV010000001">
    <property type="protein sequence ID" value="MEL1250620.1"/>
    <property type="molecule type" value="Genomic_DNA"/>
</dbReference>
<dbReference type="InterPro" id="IPR008972">
    <property type="entry name" value="Cupredoxin"/>
</dbReference>
<evidence type="ECO:0000256" key="3">
    <source>
        <dbReference type="SAM" id="SignalP"/>
    </source>
</evidence>
<reference evidence="5 6" key="1">
    <citation type="submission" date="2024-04" db="EMBL/GenBank/DDBJ databases">
        <title>Aurantiacibacter sp. DGU6 16S ribosomal RNA gene Genome sequencing and assembly.</title>
        <authorList>
            <person name="Park S."/>
        </authorList>
    </citation>
    <scope>NUCLEOTIDE SEQUENCE [LARGE SCALE GENOMIC DNA]</scope>
    <source>
        <strain evidence="5 6">DGU6</strain>
    </source>
</reference>
<comment type="caution">
    <text evidence="5">The sequence shown here is derived from an EMBL/GenBank/DDBJ whole genome shotgun (WGS) entry which is preliminary data.</text>
</comment>
<evidence type="ECO:0000313" key="6">
    <source>
        <dbReference type="Proteomes" id="UP001497045"/>
    </source>
</evidence>
<gene>
    <name evidence="5" type="ORF">AAEO60_08055</name>
</gene>
<protein>
    <submittedName>
        <fullName evidence="5">Plastocyanin/azurin family copper-binding protein</fullName>
    </submittedName>
</protein>
<evidence type="ECO:0000256" key="1">
    <source>
        <dbReference type="ARBA" id="ARBA00022723"/>
    </source>
</evidence>
<dbReference type="RefSeq" id="WP_341673136.1">
    <property type="nucleotide sequence ID" value="NZ_JBBYHV010000001.1"/>
</dbReference>
<keyword evidence="2" id="KW-0186">Copper</keyword>
<name>A0ABU9IDW4_9SPHN</name>
<feature type="chain" id="PRO_5047181938" evidence="3">
    <location>
        <begin position="22"/>
        <end position="139"/>
    </location>
</feature>
<dbReference type="Pfam" id="PF00127">
    <property type="entry name" value="Copper-bind"/>
    <property type="match status" value="1"/>
</dbReference>
<feature type="signal peptide" evidence="3">
    <location>
        <begin position="1"/>
        <end position="21"/>
    </location>
</feature>
<dbReference type="Proteomes" id="UP001497045">
    <property type="component" value="Unassembled WGS sequence"/>
</dbReference>
<keyword evidence="6" id="KW-1185">Reference proteome</keyword>
<feature type="domain" description="Blue (type 1) copper" evidence="4">
    <location>
        <begin position="39"/>
        <end position="138"/>
    </location>
</feature>
<evidence type="ECO:0000313" key="5">
    <source>
        <dbReference type="EMBL" id="MEL1250620.1"/>
    </source>
</evidence>